<dbReference type="Proteomes" id="UP000298493">
    <property type="component" value="Unassembled WGS sequence"/>
</dbReference>
<gene>
    <name evidence="2" type="ORF">E6O75_ATG07613</name>
</gene>
<name>A0A4Z1P1U9_9PEZI</name>
<sequence length="361" mass="42202">MENSSSSKMKQLLEGISASSAYACLNIRAPRHSLLNDTLTGERNRKISNDIPSALPNSVLQSPKEMPIPALGSFSRLPPELRSMVYDHLAQSATKALHERKRMSTVTKTGSLPPAWLLASKTAREEFAPYYHKLAWPTIMYTPDARGKLWHRTESCRKLEELLKIFLPSHDRLSHFTIVLASTCNEKRAMESWQVMGTIFDLLYQEKTLDINLDPSSTITKIRVIWCVQHWDTMQKLQTTENEFDERLNRIWHFLHEANQKMLAQSKWIRRFPVLKTLEFCVRYKEERYVYQYTAQDGKVEVDTLFVPLATRYRDRREIFAWTLSEMLDLHNAVCRKLWVIYCILIMSTLILWSKLSRRAC</sequence>
<organism evidence="2 3">
    <name type="scientific">Venturia nashicola</name>
    <dbReference type="NCBI Taxonomy" id="86259"/>
    <lineage>
        <taxon>Eukaryota</taxon>
        <taxon>Fungi</taxon>
        <taxon>Dikarya</taxon>
        <taxon>Ascomycota</taxon>
        <taxon>Pezizomycotina</taxon>
        <taxon>Dothideomycetes</taxon>
        <taxon>Pleosporomycetidae</taxon>
        <taxon>Venturiales</taxon>
        <taxon>Venturiaceae</taxon>
        <taxon>Venturia</taxon>
    </lineage>
</organism>
<keyword evidence="1" id="KW-0812">Transmembrane</keyword>
<comment type="caution">
    <text evidence="2">The sequence shown here is derived from an EMBL/GenBank/DDBJ whole genome shotgun (WGS) entry which is preliminary data.</text>
</comment>
<proteinExistence type="predicted"/>
<accession>A0A4Z1P1U9</accession>
<protein>
    <submittedName>
        <fullName evidence="2">Uncharacterized protein</fullName>
    </submittedName>
</protein>
<dbReference type="AlphaFoldDB" id="A0A4Z1P1U9"/>
<evidence type="ECO:0000313" key="3">
    <source>
        <dbReference type="Proteomes" id="UP000298493"/>
    </source>
</evidence>
<evidence type="ECO:0000256" key="1">
    <source>
        <dbReference type="SAM" id="Phobius"/>
    </source>
</evidence>
<dbReference type="EMBL" id="SNSC02000011">
    <property type="protein sequence ID" value="TID20153.1"/>
    <property type="molecule type" value="Genomic_DNA"/>
</dbReference>
<dbReference type="OrthoDB" id="10418882at2759"/>
<keyword evidence="1" id="KW-0472">Membrane</keyword>
<keyword evidence="1" id="KW-1133">Transmembrane helix</keyword>
<evidence type="ECO:0000313" key="2">
    <source>
        <dbReference type="EMBL" id="TID20153.1"/>
    </source>
</evidence>
<reference evidence="2 3" key="1">
    <citation type="submission" date="2019-04" db="EMBL/GenBank/DDBJ databases">
        <title>High contiguity whole genome sequence and gene annotation resource for two Venturia nashicola isolates.</title>
        <authorList>
            <person name="Prokchorchik M."/>
            <person name="Won K."/>
            <person name="Lee Y."/>
            <person name="Choi E.D."/>
            <person name="Segonzac C."/>
            <person name="Sohn K.H."/>
        </authorList>
    </citation>
    <scope>NUCLEOTIDE SEQUENCE [LARGE SCALE GENOMIC DNA]</scope>
    <source>
        <strain evidence="2 3">PRI2</strain>
    </source>
</reference>
<keyword evidence="3" id="KW-1185">Reference proteome</keyword>
<feature type="transmembrane region" description="Helical" evidence="1">
    <location>
        <begin position="338"/>
        <end position="356"/>
    </location>
</feature>